<evidence type="ECO:0000256" key="4">
    <source>
        <dbReference type="ARBA" id="ARBA00022692"/>
    </source>
</evidence>
<evidence type="ECO:0000256" key="1">
    <source>
        <dbReference type="ARBA" id="ARBA00004571"/>
    </source>
</evidence>
<dbReference type="InterPro" id="IPR039426">
    <property type="entry name" value="TonB-dep_rcpt-like"/>
</dbReference>
<evidence type="ECO:0000259" key="14">
    <source>
        <dbReference type="Pfam" id="PF00593"/>
    </source>
</evidence>
<keyword evidence="9 10" id="KW-0998">Cell outer membrane</keyword>
<dbReference type="SUPFAM" id="SSF56935">
    <property type="entry name" value="Porins"/>
    <property type="match status" value="1"/>
</dbReference>
<evidence type="ECO:0000256" key="9">
    <source>
        <dbReference type="ARBA" id="ARBA00023237"/>
    </source>
</evidence>
<keyword evidence="17" id="KW-1185">Reference proteome</keyword>
<dbReference type="EMBL" id="JAWIIJ010000019">
    <property type="protein sequence ID" value="MDV2080783.1"/>
    <property type="molecule type" value="Genomic_DNA"/>
</dbReference>
<comment type="similarity">
    <text evidence="10 11">Belongs to the TonB-dependent receptor family.</text>
</comment>
<keyword evidence="6" id="KW-0406">Ion transport</keyword>
<feature type="domain" description="TonB-dependent receptor-like beta-barrel" evidence="14">
    <location>
        <begin position="216"/>
        <end position="626"/>
    </location>
</feature>
<dbReference type="InterPro" id="IPR037066">
    <property type="entry name" value="Plug_dom_sf"/>
</dbReference>
<evidence type="ECO:0000259" key="15">
    <source>
        <dbReference type="Pfam" id="PF07715"/>
    </source>
</evidence>
<keyword evidence="16" id="KW-0675">Receptor</keyword>
<evidence type="ECO:0000256" key="5">
    <source>
        <dbReference type="ARBA" id="ARBA00022729"/>
    </source>
</evidence>
<evidence type="ECO:0000256" key="7">
    <source>
        <dbReference type="ARBA" id="ARBA00023077"/>
    </source>
</evidence>
<dbReference type="PROSITE" id="PS52016">
    <property type="entry name" value="TONB_DEPENDENT_REC_3"/>
    <property type="match status" value="1"/>
</dbReference>
<evidence type="ECO:0000256" key="6">
    <source>
        <dbReference type="ARBA" id="ARBA00023065"/>
    </source>
</evidence>
<dbReference type="InterPro" id="IPR000531">
    <property type="entry name" value="Beta-barrel_TonB"/>
</dbReference>
<reference evidence="16 17" key="1">
    <citation type="submission" date="2023-10" db="EMBL/GenBank/DDBJ databases">
        <title>Characteristics and mechanism of a salt-tolerant marine origin heterotrophic nitrifying- aerobic denitrifying bacteria Marinobacter xestospongiae HN1.</title>
        <authorList>
            <person name="Qi R."/>
        </authorList>
    </citation>
    <scope>NUCLEOTIDE SEQUENCE [LARGE SCALE GENOMIC DNA]</scope>
    <source>
        <strain evidence="16 17">HN1</strain>
    </source>
</reference>
<evidence type="ECO:0000313" key="17">
    <source>
        <dbReference type="Proteomes" id="UP001269819"/>
    </source>
</evidence>
<keyword evidence="2 10" id="KW-0813">Transport</keyword>
<evidence type="ECO:0000256" key="12">
    <source>
        <dbReference type="SAM" id="MobiDB-lite"/>
    </source>
</evidence>
<evidence type="ECO:0000256" key="11">
    <source>
        <dbReference type="RuleBase" id="RU003357"/>
    </source>
</evidence>
<dbReference type="CDD" id="cd01347">
    <property type="entry name" value="ligand_gated_channel"/>
    <property type="match status" value="1"/>
</dbReference>
<evidence type="ECO:0000313" key="16">
    <source>
        <dbReference type="EMBL" id="MDV2080783.1"/>
    </source>
</evidence>
<dbReference type="RefSeq" id="WP_316975140.1">
    <property type="nucleotide sequence ID" value="NZ_JAWIIJ010000019.1"/>
</dbReference>
<keyword evidence="5 13" id="KW-0732">Signal</keyword>
<evidence type="ECO:0000256" key="2">
    <source>
        <dbReference type="ARBA" id="ARBA00022448"/>
    </source>
</evidence>
<dbReference type="Pfam" id="PF07715">
    <property type="entry name" value="Plug"/>
    <property type="match status" value="1"/>
</dbReference>
<feature type="chain" id="PRO_5046393302" evidence="13">
    <location>
        <begin position="30"/>
        <end position="653"/>
    </location>
</feature>
<sequence>MTPARAIRPLRGRLATAIALTSLSAAAQANTTSLPTLVVTASGYEQEVAEAPASISVISREELESRAYRDVTNALQDIPGVSIEGGPGGKATTAEVSIRGMDSQYTLIMVDGRAQGSGQGYYNGEGGGAEFGWLPPLSAIERIEVIRGPMSSLHGSDALGGVINIITRKVPGQWRGSLTLDTVIQGNSASGDRRELRYYLGGPLVADTLALTVYGSRFQRDEDEIANGYRERDKEDTTGKLTWTPSADQAVTLEAGYGKQQSEGTEAGVGRASDKVLYRHHQSFSHELHWGSNETQSYVQRETLDNQTQNAVYERVTVDTRTNLPFNSHQLTVGAQYRTQETENPSRAKLKANLQRWDAALFAEDEWFLSDDFSLTGGARWVKDENYGNELTPRLYGVYRLAPQWTVKGGISTGYRTPDLKEGDSQWVEGGGGPRVDGADVGNSDLKPETSLNYEAGVAWDLTNGFSGSLTTYFTQFDDKIEKPLICEESAPQAYDCSHLGTDYQKVYQYQNVEEAELKGVELTLGYRLGAVQASANYTFADSEQKTGANAGIALNNQPRHRANLGLDWQATAALNVWGKVKYKGETLETVGRRGVNQYPSYTFVDTGLNFQWGRHAQFYAGVYNLFDKEIRYDEYSKVLDGRRYNAGVVFSF</sequence>
<dbReference type="Pfam" id="PF00593">
    <property type="entry name" value="TonB_dep_Rec_b-barrel"/>
    <property type="match status" value="1"/>
</dbReference>
<keyword evidence="4 10" id="KW-0812">Transmembrane</keyword>
<feature type="region of interest" description="Disordered" evidence="12">
    <location>
        <begin position="419"/>
        <end position="440"/>
    </location>
</feature>
<evidence type="ECO:0000256" key="3">
    <source>
        <dbReference type="ARBA" id="ARBA00022452"/>
    </source>
</evidence>
<dbReference type="PANTHER" id="PTHR30069:SF53">
    <property type="entry name" value="COLICIN I RECEPTOR-RELATED"/>
    <property type="match status" value="1"/>
</dbReference>
<name>A0ABU3W2L1_9GAMM</name>
<comment type="subcellular location">
    <subcellularLocation>
        <location evidence="1 10">Cell outer membrane</location>
        <topology evidence="1 10">Multi-pass membrane protein</topology>
    </subcellularLocation>
</comment>
<protein>
    <submittedName>
        <fullName evidence="16">TonB-dependent receptor</fullName>
    </submittedName>
</protein>
<dbReference type="Proteomes" id="UP001269819">
    <property type="component" value="Unassembled WGS sequence"/>
</dbReference>
<dbReference type="Gene3D" id="2.170.130.10">
    <property type="entry name" value="TonB-dependent receptor, plug domain"/>
    <property type="match status" value="1"/>
</dbReference>
<proteinExistence type="inferred from homology"/>
<gene>
    <name evidence="16" type="ORF">RYS15_19020</name>
</gene>
<organism evidence="16 17">
    <name type="scientific">Marinobacter xestospongiae</name>
    <dbReference type="NCBI Taxonomy" id="994319"/>
    <lineage>
        <taxon>Bacteria</taxon>
        <taxon>Pseudomonadati</taxon>
        <taxon>Pseudomonadota</taxon>
        <taxon>Gammaproteobacteria</taxon>
        <taxon>Pseudomonadales</taxon>
        <taxon>Marinobacteraceae</taxon>
        <taxon>Marinobacter</taxon>
    </lineage>
</organism>
<evidence type="ECO:0000256" key="8">
    <source>
        <dbReference type="ARBA" id="ARBA00023136"/>
    </source>
</evidence>
<feature type="signal peptide" evidence="13">
    <location>
        <begin position="1"/>
        <end position="29"/>
    </location>
</feature>
<comment type="caution">
    <text evidence="16">The sequence shown here is derived from an EMBL/GenBank/DDBJ whole genome shotgun (WGS) entry which is preliminary data.</text>
</comment>
<keyword evidence="8 10" id="KW-0472">Membrane</keyword>
<keyword evidence="3 10" id="KW-1134">Transmembrane beta strand</keyword>
<dbReference type="Gene3D" id="2.40.170.20">
    <property type="entry name" value="TonB-dependent receptor, beta-barrel domain"/>
    <property type="match status" value="1"/>
</dbReference>
<evidence type="ECO:0000256" key="10">
    <source>
        <dbReference type="PROSITE-ProRule" id="PRU01360"/>
    </source>
</evidence>
<keyword evidence="7 11" id="KW-0798">TonB box</keyword>
<accession>A0ABU3W2L1</accession>
<feature type="domain" description="TonB-dependent receptor plug" evidence="15">
    <location>
        <begin position="49"/>
        <end position="162"/>
    </location>
</feature>
<dbReference type="InterPro" id="IPR036942">
    <property type="entry name" value="Beta-barrel_TonB_sf"/>
</dbReference>
<dbReference type="PANTHER" id="PTHR30069">
    <property type="entry name" value="TONB-DEPENDENT OUTER MEMBRANE RECEPTOR"/>
    <property type="match status" value="1"/>
</dbReference>
<dbReference type="InterPro" id="IPR012910">
    <property type="entry name" value="Plug_dom"/>
</dbReference>
<evidence type="ECO:0000256" key="13">
    <source>
        <dbReference type="SAM" id="SignalP"/>
    </source>
</evidence>